<proteinExistence type="predicted"/>
<dbReference type="EMBL" id="CYRY02045763">
    <property type="protein sequence ID" value="VCX41289.1"/>
    <property type="molecule type" value="Genomic_DNA"/>
</dbReference>
<keyword evidence="2" id="KW-1185">Reference proteome</keyword>
<name>A0A9X9MBC0_GULGU</name>
<organism evidence="1 2">
    <name type="scientific">Gulo gulo</name>
    <name type="common">Wolverine</name>
    <name type="synonym">Gluton</name>
    <dbReference type="NCBI Taxonomy" id="48420"/>
    <lineage>
        <taxon>Eukaryota</taxon>
        <taxon>Metazoa</taxon>
        <taxon>Chordata</taxon>
        <taxon>Craniata</taxon>
        <taxon>Vertebrata</taxon>
        <taxon>Euteleostomi</taxon>
        <taxon>Mammalia</taxon>
        <taxon>Eutheria</taxon>
        <taxon>Laurasiatheria</taxon>
        <taxon>Carnivora</taxon>
        <taxon>Caniformia</taxon>
        <taxon>Musteloidea</taxon>
        <taxon>Mustelidae</taxon>
        <taxon>Guloninae</taxon>
        <taxon>Gulo</taxon>
    </lineage>
</organism>
<reference evidence="1 2" key="1">
    <citation type="submission" date="2018-10" db="EMBL/GenBank/DDBJ databases">
        <authorList>
            <person name="Ekblom R."/>
            <person name="Jareborg N."/>
        </authorList>
    </citation>
    <scope>NUCLEOTIDE SEQUENCE [LARGE SCALE GENOMIC DNA]</scope>
    <source>
        <tissue evidence="1">Muscle</tissue>
    </source>
</reference>
<accession>A0A9X9MBC0</accession>
<evidence type="ECO:0000313" key="2">
    <source>
        <dbReference type="Proteomes" id="UP000269945"/>
    </source>
</evidence>
<evidence type="ECO:0000313" key="1">
    <source>
        <dbReference type="EMBL" id="VCX41289.1"/>
    </source>
</evidence>
<dbReference type="Proteomes" id="UP000269945">
    <property type="component" value="Unassembled WGS sequence"/>
</dbReference>
<comment type="caution">
    <text evidence="1">The sequence shown here is derived from an EMBL/GenBank/DDBJ whole genome shotgun (WGS) entry which is preliminary data.</text>
</comment>
<gene>
    <name evidence="1" type="ORF">BN2614_LOCUS1</name>
</gene>
<feature type="non-terminal residue" evidence="1">
    <location>
        <position position="1"/>
    </location>
</feature>
<sequence>HLNVSSSHRSCQNFYLFVACWTNSACFKDATCETLFSFFPQINNL</sequence>
<protein>
    <submittedName>
        <fullName evidence="1">Uncharacterized protein</fullName>
    </submittedName>
</protein>
<dbReference type="AlphaFoldDB" id="A0A9X9MBC0"/>